<keyword evidence="2" id="KW-0732">Signal</keyword>
<feature type="chain" id="PRO_5039675559" description="Lipoprotein" evidence="2">
    <location>
        <begin position="20"/>
        <end position="187"/>
    </location>
</feature>
<dbReference type="AlphaFoldDB" id="A0A3S8ZAV1"/>
<organism evidence="3 4">
    <name type="scientific">Flaviflexus salsibiostraticola</name>
    <dbReference type="NCBI Taxonomy" id="1282737"/>
    <lineage>
        <taxon>Bacteria</taxon>
        <taxon>Bacillati</taxon>
        <taxon>Actinomycetota</taxon>
        <taxon>Actinomycetes</taxon>
        <taxon>Actinomycetales</taxon>
        <taxon>Actinomycetaceae</taxon>
        <taxon>Flaviflexus</taxon>
    </lineage>
</organism>
<feature type="region of interest" description="Disordered" evidence="1">
    <location>
        <begin position="27"/>
        <end position="83"/>
    </location>
</feature>
<feature type="signal peptide" evidence="2">
    <location>
        <begin position="1"/>
        <end position="19"/>
    </location>
</feature>
<dbReference type="OrthoDB" id="3268164at2"/>
<dbReference type="KEGG" id="fsl:EJO69_09955"/>
<feature type="compositionally biased region" description="Acidic residues" evidence="1">
    <location>
        <begin position="46"/>
        <end position="60"/>
    </location>
</feature>
<reference evidence="3 4" key="1">
    <citation type="submission" date="2018-12" db="EMBL/GenBank/DDBJ databases">
        <title>Complete genome sequence of Flaviflexus salsibiostraticola KCTC 33148.</title>
        <authorList>
            <person name="Bae J.-W."/>
        </authorList>
    </citation>
    <scope>NUCLEOTIDE SEQUENCE [LARGE SCALE GENOMIC DNA]</scope>
    <source>
        <strain evidence="3 4">KCTC 33148</strain>
    </source>
</reference>
<sequence length="187" mass="20567">MRIRTVAVGLAAAAMLLSACSDNNVQDYRDTHTSRAPATERPTSDEPTEEPTSEEPTDDAGEGRSDGQTAEPEELKADVELPMSESPAIVTWETPGETFHVYTQGSSTEGCYPVPTEAWTDGERIEIDFDPAEPGRACTMDIVPHGWSFTWEEPFEVTGEMMVEMRRLNLTGRIQIPLPPEPTEPIA</sequence>
<evidence type="ECO:0000313" key="3">
    <source>
        <dbReference type="EMBL" id="AZN30585.1"/>
    </source>
</evidence>
<evidence type="ECO:0008006" key="5">
    <source>
        <dbReference type="Google" id="ProtNLM"/>
    </source>
</evidence>
<evidence type="ECO:0000256" key="2">
    <source>
        <dbReference type="SAM" id="SignalP"/>
    </source>
</evidence>
<protein>
    <recommendedName>
        <fullName evidence="5">Lipoprotein</fullName>
    </recommendedName>
</protein>
<name>A0A3S8ZAV1_9ACTO</name>
<gene>
    <name evidence="3" type="ORF">EJO69_09955</name>
</gene>
<dbReference type="PROSITE" id="PS51257">
    <property type="entry name" value="PROKAR_LIPOPROTEIN"/>
    <property type="match status" value="1"/>
</dbReference>
<dbReference type="EMBL" id="CP034438">
    <property type="protein sequence ID" value="AZN30585.1"/>
    <property type="molecule type" value="Genomic_DNA"/>
</dbReference>
<accession>A0A3S8ZAV1</accession>
<dbReference type="Proteomes" id="UP000270021">
    <property type="component" value="Chromosome"/>
</dbReference>
<evidence type="ECO:0000313" key="4">
    <source>
        <dbReference type="Proteomes" id="UP000270021"/>
    </source>
</evidence>
<evidence type="ECO:0000256" key="1">
    <source>
        <dbReference type="SAM" id="MobiDB-lite"/>
    </source>
</evidence>
<keyword evidence="4" id="KW-1185">Reference proteome</keyword>
<dbReference type="RefSeq" id="WP_126041450.1">
    <property type="nucleotide sequence ID" value="NZ_CP034438.1"/>
</dbReference>
<proteinExistence type="predicted"/>